<comment type="caution">
    <text evidence="1">The sequence shown here is derived from an EMBL/GenBank/DDBJ whole genome shotgun (WGS) entry which is preliminary data.</text>
</comment>
<accession>A0A835KYQ4</accession>
<keyword evidence="2" id="KW-1185">Reference proteome</keyword>
<gene>
    <name evidence="1" type="ORF">HW555_012802</name>
</gene>
<dbReference type="Proteomes" id="UP000648187">
    <property type="component" value="Unassembled WGS sequence"/>
</dbReference>
<sequence length="133" mass="14902">MRLNSILSGVCQSFVAVECLLSPIVFREKKNGTSLLGVLKDWKTYRIRFHDTIASGRDALSGIPSKSGSLINIPTKTVTKRVLPDFYLMESIGASMRCEDERLPAKRTASAKMCIIGIEMEKKHFKKRPLNLT</sequence>
<name>A0A835KYQ4_SPOEX</name>
<proteinExistence type="predicted"/>
<dbReference type="EMBL" id="JACKWZ010000513">
    <property type="protein sequence ID" value="KAF9407045.1"/>
    <property type="molecule type" value="Genomic_DNA"/>
</dbReference>
<evidence type="ECO:0000313" key="1">
    <source>
        <dbReference type="EMBL" id="KAF9407045.1"/>
    </source>
</evidence>
<reference evidence="1" key="1">
    <citation type="submission" date="2020-08" db="EMBL/GenBank/DDBJ databases">
        <title>Spodoptera exigua strain:BAW_Kor-Di-RS1 Genome sequencing and assembly.</title>
        <authorList>
            <person name="Kim J."/>
            <person name="Nam H.Y."/>
            <person name="Kwon M."/>
            <person name="Choi J.H."/>
            <person name="Cho S.R."/>
            <person name="Kim G.-H."/>
        </authorList>
    </citation>
    <scope>NUCLEOTIDE SEQUENCE</scope>
    <source>
        <strain evidence="1">BAW_Kor-Di-RS1</strain>
        <tissue evidence="1">Whole-body</tissue>
    </source>
</reference>
<protein>
    <submittedName>
        <fullName evidence="1">Uncharacterized protein</fullName>
    </submittedName>
</protein>
<organism evidence="1 2">
    <name type="scientific">Spodoptera exigua</name>
    <name type="common">Beet armyworm</name>
    <name type="synonym">Noctua fulgens</name>
    <dbReference type="NCBI Taxonomy" id="7107"/>
    <lineage>
        <taxon>Eukaryota</taxon>
        <taxon>Metazoa</taxon>
        <taxon>Ecdysozoa</taxon>
        <taxon>Arthropoda</taxon>
        <taxon>Hexapoda</taxon>
        <taxon>Insecta</taxon>
        <taxon>Pterygota</taxon>
        <taxon>Neoptera</taxon>
        <taxon>Endopterygota</taxon>
        <taxon>Lepidoptera</taxon>
        <taxon>Glossata</taxon>
        <taxon>Ditrysia</taxon>
        <taxon>Noctuoidea</taxon>
        <taxon>Noctuidae</taxon>
        <taxon>Amphipyrinae</taxon>
        <taxon>Spodoptera</taxon>
    </lineage>
</organism>
<evidence type="ECO:0000313" key="2">
    <source>
        <dbReference type="Proteomes" id="UP000648187"/>
    </source>
</evidence>
<dbReference type="AlphaFoldDB" id="A0A835KYQ4"/>